<reference evidence="2 3" key="1">
    <citation type="journal article" date="2013" name="BMC Genomics">
        <title>The miniature genome of a carnivorous plant Genlisea aurea contains a low number of genes and short non-coding sequences.</title>
        <authorList>
            <person name="Leushkin E.V."/>
            <person name="Sutormin R.A."/>
            <person name="Nabieva E.R."/>
            <person name="Penin A.A."/>
            <person name="Kondrashov A.S."/>
            <person name="Logacheva M.D."/>
        </authorList>
    </citation>
    <scope>NUCLEOTIDE SEQUENCE [LARGE SCALE GENOMIC DNA]</scope>
</reference>
<dbReference type="Gene3D" id="1.20.1270.60">
    <property type="entry name" value="Arfaptin homology (AH) domain/BAR domain"/>
    <property type="match status" value="1"/>
</dbReference>
<dbReference type="InterPro" id="IPR037488">
    <property type="entry name" value="At2g33490-like"/>
</dbReference>
<dbReference type="CDD" id="cd07307">
    <property type="entry name" value="BAR"/>
    <property type="match status" value="1"/>
</dbReference>
<dbReference type="InterPro" id="IPR027267">
    <property type="entry name" value="AH/BAR_dom_sf"/>
</dbReference>
<feature type="region of interest" description="Disordered" evidence="1">
    <location>
        <begin position="112"/>
        <end position="323"/>
    </location>
</feature>
<feature type="compositionally biased region" description="Basic and acidic residues" evidence="1">
    <location>
        <begin position="152"/>
        <end position="173"/>
    </location>
</feature>
<dbReference type="EMBL" id="AUSU01002252">
    <property type="protein sequence ID" value="EPS69178.1"/>
    <property type="molecule type" value="Genomic_DNA"/>
</dbReference>
<keyword evidence="3" id="KW-1185">Reference proteome</keyword>
<dbReference type="OrthoDB" id="1925034at2759"/>
<accession>S8E0H8</accession>
<dbReference type="Proteomes" id="UP000015453">
    <property type="component" value="Unassembled WGS sequence"/>
</dbReference>
<dbReference type="PANTHER" id="PTHR34119">
    <property type="entry name" value="HYDROXYPROLINE-RICH GLYCOPROTEIN-LIKE"/>
    <property type="match status" value="1"/>
</dbReference>
<evidence type="ECO:0000256" key="1">
    <source>
        <dbReference type="SAM" id="MobiDB-lite"/>
    </source>
</evidence>
<gene>
    <name evidence="2" type="ORF">M569_05591</name>
</gene>
<proteinExistence type="predicted"/>
<evidence type="ECO:0008006" key="4">
    <source>
        <dbReference type="Google" id="ProtNLM"/>
    </source>
</evidence>
<protein>
    <recommendedName>
        <fullName evidence="4">Hydroxyproline-rich glycoprotein family protein</fullName>
    </recommendedName>
</protein>
<evidence type="ECO:0000313" key="3">
    <source>
        <dbReference type="Proteomes" id="UP000015453"/>
    </source>
</evidence>
<feature type="region of interest" description="Disordered" evidence="1">
    <location>
        <begin position="338"/>
        <end position="384"/>
    </location>
</feature>
<sequence length="384" mass="41294">MQEMKLQCDEKRDLFEHILGQRRENSKSRHGKLDASTSEQLKTVCEEYDEVARLFIFRVQSLKRGQSRSLLTLAANHHAAQLNLFRRGLHSLEALDVHIRSVAQREHISYGDGEEFEGSDGEMPGSIAKFTREGTAPPGRRSKPGSYSAPLHAEKFDHGERRLREAAKFDRHVLPTPPRPPDDAKGGSSRNAWHSSPLDVENNRQRKAGEGGGGGKNRHVLPLPPPAAEAAVGDSVQRHSFSGPLASKQPAGAAHKPPFSGQNSYTAAAAASPPKVSELHELPRPPDSSSTQRYSGPFASGRDREALPAAASPSNNEGCSQLPIPQLTLSRSFSILPSSQRSPAFSSGKLLRGSEAASAASAAPPLSPSNAKPMISGRNPGMSD</sequence>
<name>S8E0H8_9LAMI</name>
<evidence type="ECO:0000313" key="2">
    <source>
        <dbReference type="EMBL" id="EPS69178.1"/>
    </source>
</evidence>
<dbReference type="AlphaFoldDB" id="S8E0H8"/>
<organism evidence="2 3">
    <name type="scientific">Genlisea aurea</name>
    <dbReference type="NCBI Taxonomy" id="192259"/>
    <lineage>
        <taxon>Eukaryota</taxon>
        <taxon>Viridiplantae</taxon>
        <taxon>Streptophyta</taxon>
        <taxon>Embryophyta</taxon>
        <taxon>Tracheophyta</taxon>
        <taxon>Spermatophyta</taxon>
        <taxon>Magnoliopsida</taxon>
        <taxon>eudicotyledons</taxon>
        <taxon>Gunneridae</taxon>
        <taxon>Pentapetalae</taxon>
        <taxon>asterids</taxon>
        <taxon>lamiids</taxon>
        <taxon>Lamiales</taxon>
        <taxon>Lentibulariaceae</taxon>
        <taxon>Genlisea</taxon>
    </lineage>
</organism>
<feature type="compositionally biased region" description="Low complexity" evidence="1">
    <location>
        <begin position="356"/>
        <end position="373"/>
    </location>
</feature>
<comment type="caution">
    <text evidence="2">The sequence shown here is derived from an EMBL/GenBank/DDBJ whole genome shotgun (WGS) entry which is preliminary data.</text>
</comment>
<dbReference type="PANTHER" id="PTHR34119:SF21">
    <property type="entry name" value="BAR DOMAIN-CONTAINING PROTEIN"/>
    <property type="match status" value="1"/>
</dbReference>